<organism evidence="1 2">
    <name type="scientific">Lentinula raphanica</name>
    <dbReference type="NCBI Taxonomy" id="153919"/>
    <lineage>
        <taxon>Eukaryota</taxon>
        <taxon>Fungi</taxon>
        <taxon>Dikarya</taxon>
        <taxon>Basidiomycota</taxon>
        <taxon>Agaricomycotina</taxon>
        <taxon>Agaricomycetes</taxon>
        <taxon>Agaricomycetidae</taxon>
        <taxon>Agaricales</taxon>
        <taxon>Marasmiineae</taxon>
        <taxon>Omphalotaceae</taxon>
        <taxon>Lentinula</taxon>
    </lineage>
</organism>
<gene>
    <name evidence="1" type="ORF">F5878DRAFT_502679</name>
</gene>
<proteinExistence type="predicted"/>
<evidence type="ECO:0000313" key="1">
    <source>
        <dbReference type="EMBL" id="KAJ3830927.1"/>
    </source>
</evidence>
<feature type="non-terminal residue" evidence="1">
    <location>
        <position position="78"/>
    </location>
</feature>
<sequence length="78" mass="9080">FRYIDCQLQILKRSANAMKVHKVLAELPSSLKETYFNAIEQIINSSYSEEAHYLLLWLLYSFEPLNMSQVAIILSIDL</sequence>
<dbReference type="Proteomes" id="UP001163846">
    <property type="component" value="Unassembled WGS sequence"/>
</dbReference>
<name>A0AA38U8Y9_9AGAR</name>
<dbReference type="EMBL" id="MU808032">
    <property type="protein sequence ID" value="KAJ3830927.1"/>
    <property type="molecule type" value="Genomic_DNA"/>
</dbReference>
<dbReference type="AlphaFoldDB" id="A0AA38U8Y9"/>
<accession>A0AA38U8Y9</accession>
<dbReference type="PANTHER" id="PTHR10039">
    <property type="entry name" value="AMELOGENIN"/>
    <property type="match status" value="1"/>
</dbReference>
<feature type="non-terminal residue" evidence="1">
    <location>
        <position position="1"/>
    </location>
</feature>
<keyword evidence="2" id="KW-1185">Reference proteome</keyword>
<evidence type="ECO:0000313" key="2">
    <source>
        <dbReference type="Proteomes" id="UP001163846"/>
    </source>
</evidence>
<protein>
    <submittedName>
        <fullName evidence="1">Uncharacterized protein</fullName>
    </submittedName>
</protein>
<reference evidence="1" key="1">
    <citation type="submission" date="2022-08" db="EMBL/GenBank/DDBJ databases">
        <authorList>
            <consortium name="DOE Joint Genome Institute"/>
            <person name="Min B."/>
            <person name="Riley R."/>
            <person name="Sierra-Patev S."/>
            <person name="Naranjo-Ortiz M."/>
            <person name="Looney B."/>
            <person name="Konkel Z."/>
            <person name="Slot J.C."/>
            <person name="Sakamoto Y."/>
            <person name="Steenwyk J.L."/>
            <person name="Rokas A."/>
            <person name="Carro J."/>
            <person name="Camarero S."/>
            <person name="Ferreira P."/>
            <person name="Molpeceres G."/>
            <person name="Ruiz-Duenas F.J."/>
            <person name="Serrano A."/>
            <person name="Henrissat B."/>
            <person name="Drula E."/>
            <person name="Hughes K.W."/>
            <person name="Mata J.L."/>
            <person name="Ishikawa N.K."/>
            <person name="Vargas-Isla R."/>
            <person name="Ushijima S."/>
            <person name="Smith C.A."/>
            <person name="Ahrendt S."/>
            <person name="Andreopoulos W."/>
            <person name="He G."/>
            <person name="Labutti K."/>
            <person name="Lipzen A."/>
            <person name="Ng V."/>
            <person name="Sandor L."/>
            <person name="Barry K."/>
            <person name="Martinez A.T."/>
            <person name="Xiao Y."/>
            <person name="Gibbons J.G."/>
            <person name="Terashima K."/>
            <person name="Hibbett D.S."/>
            <person name="Grigoriev I.V."/>
        </authorList>
    </citation>
    <scope>NUCLEOTIDE SEQUENCE</scope>
    <source>
        <strain evidence="1">TFB9207</strain>
    </source>
</reference>
<dbReference type="PANTHER" id="PTHR10039:SF16">
    <property type="entry name" value="GPI INOSITOL-DEACYLASE"/>
    <property type="match status" value="1"/>
</dbReference>
<comment type="caution">
    <text evidence="1">The sequence shown here is derived from an EMBL/GenBank/DDBJ whole genome shotgun (WGS) entry which is preliminary data.</text>
</comment>